<comment type="caution">
    <text evidence="2">The sequence shown here is derived from an EMBL/GenBank/DDBJ whole genome shotgun (WGS) entry which is preliminary data.</text>
</comment>
<organism evidence="2 3">
    <name type="scientific">Plutella xylostella</name>
    <name type="common">Diamondback moth</name>
    <name type="synonym">Plutella maculipennis</name>
    <dbReference type="NCBI Taxonomy" id="51655"/>
    <lineage>
        <taxon>Eukaryota</taxon>
        <taxon>Metazoa</taxon>
        <taxon>Ecdysozoa</taxon>
        <taxon>Arthropoda</taxon>
        <taxon>Hexapoda</taxon>
        <taxon>Insecta</taxon>
        <taxon>Pterygota</taxon>
        <taxon>Neoptera</taxon>
        <taxon>Endopterygota</taxon>
        <taxon>Lepidoptera</taxon>
        <taxon>Glossata</taxon>
        <taxon>Ditrysia</taxon>
        <taxon>Yponomeutoidea</taxon>
        <taxon>Plutellidae</taxon>
        <taxon>Plutella</taxon>
    </lineage>
</organism>
<dbReference type="AlphaFoldDB" id="A0A8S4FXJ8"/>
<reference evidence="2" key="1">
    <citation type="submission" date="2020-11" db="EMBL/GenBank/DDBJ databases">
        <authorList>
            <person name="Whiteford S."/>
        </authorList>
    </citation>
    <scope>NUCLEOTIDE SEQUENCE</scope>
</reference>
<dbReference type="Proteomes" id="UP000653454">
    <property type="component" value="Unassembled WGS sequence"/>
</dbReference>
<evidence type="ECO:0000313" key="2">
    <source>
        <dbReference type="EMBL" id="CAG9133553.1"/>
    </source>
</evidence>
<feature type="signal peptide" evidence="1">
    <location>
        <begin position="1"/>
        <end position="19"/>
    </location>
</feature>
<name>A0A8S4FXJ8_PLUXY</name>
<keyword evidence="1" id="KW-0732">Signal</keyword>
<sequence>MASAAVILILLLANRLKEAQTSVTSLLGPERVNALPEYSGEAHAFALQIEEIRTASEAAPAAGGGGGNNLNVIPATVPARLLEVTSENFQAISANYPVEENTDKKYNSAAYAVKSDLSFYEKVTKRPRKGKSEVNQEKDVTPIALVWDNCFETVYRNNEGFARERQYDMEYGNHHFVSDDTKEKKTYFNDGVKKRDARNTTKTTTMQMWLDKYISLRDAEERRQLKPDSIIKKSSEVSLSTVKVVPITTELTPVRPVKKIFNVSLDFPVTENNNIKASYTEDWFETKDKVRKTKIKFGGLPQRETYLVPGMKLEEGFHPFGFIADMFYFIHPFDFPVGKSTTITLYS</sequence>
<gene>
    <name evidence="2" type="ORF">PLXY2_LOCUS11816</name>
</gene>
<protein>
    <submittedName>
        <fullName evidence="2">(diamondback moth) hypothetical protein</fullName>
    </submittedName>
</protein>
<dbReference type="EMBL" id="CAJHNJ030000064">
    <property type="protein sequence ID" value="CAG9133553.1"/>
    <property type="molecule type" value="Genomic_DNA"/>
</dbReference>
<evidence type="ECO:0000256" key="1">
    <source>
        <dbReference type="SAM" id="SignalP"/>
    </source>
</evidence>
<feature type="chain" id="PRO_5035718003" evidence="1">
    <location>
        <begin position="20"/>
        <end position="347"/>
    </location>
</feature>
<proteinExistence type="predicted"/>
<evidence type="ECO:0000313" key="3">
    <source>
        <dbReference type="Proteomes" id="UP000653454"/>
    </source>
</evidence>
<accession>A0A8S4FXJ8</accession>
<keyword evidence="3" id="KW-1185">Reference proteome</keyword>